<dbReference type="InterPro" id="IPR014755">
    <property type="entry name" value="Cu-Rt/internalin_Ig-like"/>
</dbReference>
<dbReference type="GO" id="GO:0046688">
    <property type="term" value="P:response to copper ion"/>
    <property type="evidence" value="ECO:0007669"/>
    <property type="project" value="UniProtKB-UniRule"/>
</dbReference>
<dbReference type="Gene3D" id="2.60.40.1220">
    <property type="match status" value="1"/>
</dbReference>
<comment type="similarity">
    <text evidence="2 7">Belongs to the CopC family.</text>
</comment>
<gene>
    <name evidence="10" type="ORF">N792_07955</name>
</gene>
<dbReference type="EMBL" id="AVPS01000005">
    <property type="protein sequence ID" value="KGM51615.1"/>
    <property type="molecule type" value="Genomic_DNA"/>
</dbReference>
<name>A0A0A0EMW0_9GAMM</name>
<evidence type="ECO:0000256" key="7">
    <source>
        <dbReference type="RuleBase" id="RU369037"/>
    </source>
</evidence>
<dbReference type="SUPFAM" id="SSF81296">
    <property type="entry name" value="E set domains"/>
    <property type="match status" value="1"/>
</dbReference>
<comment type="subcellular location">
    <subcellularLocation>
        <location evidence="1 7">Periplasm</location>
    </subcellularLocation>
</comment>
<evidence type="ECO:0000256" key="2">
    <source>
        <dbReference type="ARBA" id="ARBA00010509"/>
    </source>
</evidence>
<evidence type="ECO:0000259" key="9">
    <source>
        <dbReference type="Pfam" id="PF04234"/>
    </source>
</evidence>
<proteinExistence type="inferred from homology"/>
<dbReference type="Pfam" id="PF04234">
    <property type="entry name" value="CopC"/>
    <property type="match status" value="1"/>
</dbReference>
<dbReference type="OrthoDB" id="9796814at2"/>
<dbReference type="RefSeq" id="WP_036193654.1">
    <property type="nucleotide sequence ID" value="NZ_AVPS01000005.1"/>
</dbReference>
<comment type="caution">
    <text evidence="10">The sequence shown here is derived from an EMBL/GenBank/DDBJ whole genome shotgun (WGS) entry which is preliminary data.</text>
</comment>
<feature type="chain" id="PRO_5001962297" description="Copper resistance protein C" evidence="8">
    <location>
        <begin position="31"/>
        <end position="127"/>
    </location>
</feature>
<evidence type="ECO:0000313" key="10">
    <source>
        <dbReference type="EMBL" id="KGM51615.1"/>
    </source>
</evidence>
<dbReference type="AlphaFoldDB" id="A0A0A0EMW0"/>
<dbReference type="InterPro" id="IPR047685">
    <property type="entry name" value="CopC-like"/>
</dbReference>
<evidence type="ECO:0000256" key="4">
    <source>
        <dbReference type="ARBA" id="ARBA00022729"/>
    </source>
</evidence>
<dbReference type="InterPro" id="IPR032694">
    <property type="entry name" value="CopC/D"/>
</dbReference>
<dbReference type="GO" id="GO:0042597">
    <property type="term" value="C:periplasmic space"/>
    <property type="evidence" value="ECO:0007669"/>
    <property type="project" value="UniProtKB-SubCell"/>
</dbReference>
<evidence type="ECO:0000256" key="5">
    <source>
        <dbReference type="ARBA" id="ARBA00022764"/>
    </source>
</evidence>
<dbReference type="GO" id="GO:0006825">
    <property type="term" value="P:copper ion transport"/>
    <property type="evidence" value="ECO:0007669"/>
    <property type="project" value="InterPro"/>
</dbReference>
<dbReference type="PANTHER" id="PTHR34820:SF4">
    <property type="entry name" value="INNER MEMBRANE PROTEIN YEBZ"/>
    <property type="match status" value="1"/>
</dbReference>
<feature type="domain" description="CopC" evidence="9">
    <location>
        <begin position="29"/>
        <end position="126"/>
    </location>
</feature>
<reference evidence="10 11" key="1">
    <citation type="submission" date="2013-08" db="EMBL/GenBank/DDBJ databases">
        <title>Genome sequencing of Lysobacter.</title>
        <authorList>
            <person name="Zhang S."/>
            <person name="Wang G."/>
        </authorList>
    </citation>
    <scope>NUCLEOTIDE SEQUENCE [LARGE SCALE GENOMIC DNA]</scope>
    <source>
        <strain evidence="10 11">Ko07</strain>
    </source>
</reference>
<evidence type="ECO:0000256" key="1">
    <source>
        <dbReference type="ARBA" id="ARBA00004418"/>
    </source>
</evidence>
<dbReference type="InterPro" id="IPR007348">
    <property type="entry name" value="CopC_dom"/>
</dbReference>
<dbReference type="PANTHER" id="PTHR34820">
    <property type="entry name" value="INNER MEMBRANE PROTEIN YEBZ"/>
    <property type="match status" value="1"/>
</dbReference>
<comment type="function">
    <text evidence="7">Involved in copper resistance.</text>
</comment>
<dbReference type="eggNOG" id="COG2372">
    <property type="taxonomic scope" value="Bacteria"/>
</dbReference>
<evidence type="ECO:0000313" key="11">
    <source>
        <dbReference type="Proteomes" id="UP000030017"/>
    </source>
</evidence>
<feature type="signal peptide" evidence="8">
    <location>
        <begin position="1"/>
        <end position="30"/>
    </location>
</feature>
<organism evidence="10 11">
    <name type="scientific">Lysobacter concretionis Ko07 = DSM 16239</name>
    <dbReference type="NCBI Taxonomy" id="1122185"/>
    <lineage>
        <taxon>Bacteria</taxon>
        <taxon>Pseudomonadati</taxon>
        <taxon>Pseudomonadota</taxon>
        <taxon>Gammaproteobacteria</taxon>
        <taxon>Lysobacterales</taxon>
        <taxon>Lysobacteraceae</taxon>
        <taxon>Novilysobacter</taxon>
    </lineage>
</organism>
<evidence type="ECO:0000256" key="8">
    <source>
        <dbReference type="SAM" id="SignalP"/>
    </source>
</evidence>
<dbReference type="STRING" id="1122185.N792_07955"/>
<keyword evidence="4 7" id="KW-0732">Signal</keyword>
<evidence type="ECO:0000256" key="3">
    <source>
        <dbReference type="ARBA" id="ARBA00022723"/>
    </source>
</evidence>
<dbReference type="GO" id="GO:0005507">
    <property type="term" value="F:copper ion binding"/>
    <property type="evidence" value="ECO:0007669"/>
    <property type="project" value="UniProtKB-UniRule"/>
</dbReference>
<dbReference type="InterPro" id="IPR014756">
    <property type="entry name" value="Ig_E-set"/>
</dbReference>
<keyword evidence="6 7" id="KW-0186">Copper</keyword>
<protein>
    <recommendedName>
        <fullName evidence="7">Copper resistance protein C</fullName>
    </recommendedName>
</protein>
<evidence type="ECO:0000256" key="6">
    <source>
        <dbReference type="ARBA" id="ARBA00023008"/>
    </source>
</evidence>
<dbReference type="Proteomes" id="UP000030017">
    <property type="component" value="Unassembled WGS sequence"/>
</dbReference>
<dbReference type="NCBIfam" id="NF033814">
    <property type="entry name" value="copper_CopC"/>
    <property type="match status" value="1"/>
</dbReference>
<dbReference type="GO" id="GO:0005886">
    <property type="term" value="C:plasma membrane"/>
    <property type="evidence" value="ECO:0007669"/>
    <property type="project" value="TreeGrafter"/>
</dbReference>
<keyword evidence="3 7" id="KW-0479">Metal-binding</keyword>
<keyword evidence="5 7" id="KW-0574">Periplasm</keyword>
<keyword evidence="11" id="KW-1185">Reference proteome</keyword>
<accession>A0A0A0EMW0</accession>
<sequence>MKSSNLLRSLALVLAIAAGQFSLQIAHAHAALQQSTPAANAVVASPAQIDLVFNETLLPRASRLELLMKHGSSTMPIENFTTEIVNNGKTLRAKLPRPLAPGVYTVEYRAVGGDNHPMTGNFSFTVR</sequence>